<dbReference type="Gene3D" id="3.40.50.1110">
    <property type="entry name" value="SGNH hydrolase"/>
    <property type="match status" value="1"/>
</dbReference>
<feature type="chain" id="PRO_5038961899" description="SGNH hydrolase-type esterase domain-containing protein" evidence="1">
    <location>
        <begin position="21"/>
        <end position="231"/>
    </location>
</feature>
<reference evidence="3 4" key="1">
    <citation type="submission" date="2019-10" db="EMBL/GenBank/DDBJ databases">
        <title>Rubrobacter sp nov SCSIO 52915 isolated from a deep-sea sediment in the South China Sea.</title>
        <authorList>
            <person name="Chen R.W."/>
        </authorList>
    </citation>
    <scope>NUCLEOTIDE SEQUENCE [LARGE SCALE GENOMIC DNA]</scope>
    <source>
        <strain evidence="3 4">SCSIO 52915</strain>
    </source>
</reference>
<evidence type="ECO:0000259" key="2">
    <source>
        <dbReference type="Pfam" id="PF13472"/>
    </source>
</evidence>
<dbReference type="PANTHER" id="PTHR30383:SF5">
    <property type="entry name" value="SGNH HYDROLASE-TYPE ESTERASE DOMAIN-CONTAINING PROTEIN"/>
    <property type="match status" value="1"/>
</dbReference>
<dbReference type="SUPFAM" id="SSF52266">
    <property type="entry name" value="SGNH hydrolase"/>
    <property type="match status" value="1"/>
</dbReference>
<feature type="domain" description="SGNH hydrolase-type esterase" evidence="2">
    <location>
        <begin position="31"/>
        <end position="220"/>
    </location>
</feature>
<evidence type="ECO:0000313" key="4">
    <source>
        <dbReference type="Proteomes" id="UP000502706"/>
    </source>
</evidence>
<protein>
    <recommendedName>
        <fullName evidence="2">SGNH hydrolase-type esterase domain-containing protein</fullName>
    </recommendedName>
</protein>
<proteinExistence type="predicted"/>
<dbReference type="InterPro" id="IPR051532">
    <property type="entry name" value="Ester_Hydrolysis_Enzymes"/>
</dbReference>
<keyword evidence="1" id="KW-0732">Signal</keyword>
<name>A0A6G8PVK8_9ACTN</name>
<organism evidence="3 4">
    <name type="scientific">Rubrobacter marinus</name>
    <dbReference type="NCBI Taxonomy" id="2653852"/>
    <lineage>
        <taxon>Bacteria</taxon>
        <taxon>Bacillati</taxon>
        <taxon>Actinomycetota</taxon>
        <taxon>Rubrobacteria</taxon>
        <taxon>Rubrobacterales</taxon>
        <taxon>Rubrobacteraceae</taxon>
        <taxon>Rubrobacter</taxon>
    </lineage>
</organism>
<dbReference type="RefSeq" id="WP_166395916.1">
    <property type="nucleotide sequence ID" value="NZ_CP045121.1"/>
</dbReference>
<evidence type="ECO:0000313" key="3">
    <source>
        <dbReference type="EMBL" id="QIN78240.1"/>
    </source>
</evidence>
<accession>A0A6G8PVK8</accession>
<dbReference type="PROSITE" id="PS51257">
    <property type="entry name" value="PROKAR_LIPOPROTEIN"/>
    <property type="match status" value="1"/>
</dbReference>
<gene>
    <name evidence="3" type="ORF">GBA65_06645</name>
</gene>
<dbReference type="EMBL" id="CP045121">
    <property type="protein sequence ID" value="QIN78240.1"/>
    <property type="molecule type" value="Genomic_DNA"/>
</dbReference>
<sequence>MNLLRAAVVVLCLIPLAVSCGSEQPLTYVSLGDSLAVGVGSSDPRERGYAPVYRRLLEEETGRDVRLVQLGLSGETSESFLRGADPQLARAEDVLRGSPGAVVTLSLGGNDLLRVADGTDARREAALAGYAGNLDRILKSLRDASGPEARFIVLALYNPAPGSFTDEWTGRLNEVVREVAGRNGAAVAPADEAFRGREAEYAHYARYPWDIHPTDRGHAALARAFAEASEA</sequence>
<dbReference type="InterPro" id="IPR036514">
    <property type="entry name" value="SGNH_hydro_sf"/>
</dbReference>
<keyword evidence="4" id="KW-1185">Reference proteome</keyword>
<dbReference type="InterPro" id="IPR013830">
    <property type="entry name" value="SGNH_hydro"/>
</dbReference>
<dbReference type="PANTHER" id="PTHR30383">
    <property type="entry name" value="THIOESTERASE 1/PROTEASE 1/LYSOPHOSPHOLIPASE L1"/>
    <property type="match status" value="1"/>
</dbReference>
<feature type="signal peptide" evidence="1">
    <location>
        <begin position="1"/>
        <end position="20"/>
    </location>
</feature>
<dbReference type="Proteomes" id="UP000502706">
    <property type="component" value="Chromosome"/>
</dbReference>
<evidence type="ECO:0000256" key="1">
    <source>
        <dbReference type="SAM" id="SignalP"/>
    </source>
</evidence>
<dbReference type="AlphaFoldDB" id="A0A6G8PVK8"/>
<dbReference type="Pfam" id="PF13472">
    <property type="entry name" value="Lipase_GDSL_2"/>
    <property type="match status" value="1"/>
</dbReference>
<dbReference type="KEGG" id="rmar:GBA65_06645"/>
<dbReference type="GO" id="GO:0004622">
    <property type="term" value="F:phosphatidylcholine lysophospholipase activity"/>
    <property type="evidence" value="ECO:0007669"/>
    <property type="project" value="TreeGrafter"/>
</dbReference>